<dbReference type="Proteomes" id="UP001387364">
    <property type="component" value="Chromosome"/>
</dbReference>
<dbReference type="RefSeq" id="WP_338753235.1">
    <property type="nucleotide sequence ID" value="NZ_CP147404.1"/>
</dbReference>
<organism evidence="2 3">
    <name type="scientific">Bacillus kandeliae</name>
    <dbReference type="NCBI Taxonomy" id="3129297"/>
    <lineage>
        <taxon>Bacteria</taxon>
        <taxon>Bacillati</taxon>
        <taxon>Bacillota</taxon>
        <taxon>Bacilli</taxon>
        <taxon>Bacillales</taxon>
        <taxon>Bacillaceae</taxon>
        <taxon>Bacillus</taxon>
    </lineage>
</organism>
<dbReference type="PANTHER" id="PTHR12196">
    <property type="entry name" value="DOMAIN OF UNKNOWN FUNCTION 71 DUF71 -CONTAINING PROTEIN"/>
    <property type="match status" value="1"/>
</dbReference>
<evidence type="ECO:0000313" key="3">
    <source>
        <dbReference type="Proteomes" id="UP001387364"/>
    </source>
</evidence>
<name>A0ABZ2N8X5_9BACI</name>
<dbReference type="CDD" id="cd01994">
    <property type="entry name" value="AANH_PF0828-like"/>
    <property type="match status" value="1"/>
</dbReference>
<dbReference type="Pfam" id="PF01902">
    <property type="entry name" value="Diphthami_syn_2"/>
    <property type="match status" value="1"/>
</dbReference>
<dbReference type="InterPro" id="IPR002761">
    <property type="entry name" value="Diphthami_syn_dom"/>
</dbReference>
<accession>A0ABZ2N8X5</accession>
<sequence>MGKRVALSWSGGKDSCMAFDLLVKQGYEVACLLTTVPKEIGRTFGHDEKTELIELQSEALSLPLHFVRCSLDRYTETFIEDLAQLKEQFQLEGIAFGDIYLDGHREWGENVADAVGLPALYPLWSKEEDSLQLLQNFIESGYKAVVIRIRLDVLDDTWLGRQLNEDFYVDIQSQTLCPMGEHGEFHTFVYDGPLFTHPIPLTHGEIITSERSKRLDIQPLIN</sequence>
<dbReference type="EMBL" id="CP147404">
    <property type="protein sequence ID" value="WXB93755.1"/>
    <property type="molecule type" value="Genomic_DNA"/>
</dbReference>
<dbReference type="PANTHER" id="PTHR12196:SF2">
    <property type="entry name" value="DIPHTHINE--AMMONIA LIGASE"/>
    <property type="match status" value="1"/>
</dbReference>
<dbReference type="Gene3D" id="3.90.1490.10">
    <property type="entry name" value="putative n-type atp pyrophosphatase, domain 2"/>
    <property type="match status" value="1"/>
</dbReference>
<dbReference type="SUPFAM" id="SSF52402">
    <property type="entry name" value="Adenine nucleotide alpha hydrolases-like"/>
    <property type="match status" value="1"/>
</dbReference>
<feature type="domain" description="Diphthamide synthase" evidence="1">
    <location>
        <begin position="4"/>
        <end position="218"/>
    </location>
</feature>
<gene>
    <name evidence="2" type="ORF">WDJ61_03650</name>
</gene>
<keyword evidence="2" id="KW-0436">Ligase</keyword>
<dbReference type="InterPro" id="IPR030662">
    <property type="entry name" value="DPH6/MJ0570"/>
</dbReference>
<dbReference type="GO" id="GO:0017178">
    <property type="term" value="F:diphthine-ammonia ligase activity"/>
    <property type="evidence" value="ECO:0007669"/>
    <property type="project" value="UniProtKB-EC"/>
</dbReference>
<reference evidence="2 3" key="1">
    <citation type="submission" date="2024-02" db="EMBL/GenBank/DDBJ databases">
        <title>Seven novel Bacillus-like species.</title>
        <authorList>
            <person name="Liu G."/>
        </authorList>
    </citation>
    <scope>NUCLEOTIDE SEQUENCE [LARGE SCALE GENOMIC DNA]</scope>
    <source>
        <strain evidence="2 3">FJAT-52991</strain>
    </source>
</reference>
<evidence type="ECO:0000313" key="2">
    <source>
        <dbReference type="EMBL" id="WXB93755.1"/>
    </source>
</evidence>
<keyword evidence="3" id="KW-1185">Reference proteome</keyword>
<dbReference type="Gene3D" id="3.40.50.620">
    <property type="entry name" value="HUPs"/>
    <property type="match status" value="1"/>
</dbReference>
<proteinExistence type="predicted"/>
<evidence type="ECO:0000259" key="1">
    <source>
        <dbReference type="Pfam" id="PF01902"/>
    </source>
</evidence>
<protein>
    <submittedName>
        <fullName evidence="2">Diphthine--ammonia ligase</fullName>
        <ecNumber evidence="2">6.3.1.14</ecNumber>
    </submittedName>
</protein>
<dbReference type="NCBIfam" id="TIGR00290">
    <property type="entry name" value="MJ0570_dom"/>
    <property type="match status" value="1"/>
</dbReference>
<dbReference type="InterPro" id="IPR014729">
    <property type="entry name" value="Rossmann-like_a/b/a_fold"/>
</dbReference>
<dbReference type="EC" id="6.3.1.14" evidence="2"/>